<gene>
    <name evidence="2" type="ORF">OS242_04535</name>
</gene>
<dbReference type="Proteomes" id="UP001208017">
    <property type="component" value="Unassembled WGS sequence"/>
</dbReference>
<evidence type="ECO:0000313" key="2">
    <source>
        <dbReference type="EMBL" id="MCX7569218.1"/>
    </source>
</evidence>
<dbReference type="SUPFAM" id="SSF48613">
    <property type="entry name" value="Heme oxygenase-like"/>
    <property type="match status" value="1"/>
</dbReference>
<accession>A0ABT3WX11</accession>
<dbReference type="RefSeq" id="WP_267150469.1">
    <property type="nucleotide sequence ID" value="NZ_JAPMLT010000002.1"/>
</dbReference>
<dbReference type="Gene3D" id="1.20.910.10">
    <property type="entry name" value="Heme oxygenase-like"/>
    <property type="match status" value="1"/>
</dbReference>
<dbReference type="EMBL" id="JAPMLT010000002">
    <property type="protein sequence ID" value="MCX7569218.1"/>
    <property type="molecule type" value="Genomic_DNA"/>
</dbReference>
<sequence>MSATKIEQLLSNETIALHELVKELIVFEDLYSFFRNNSARRDAVLAHVQRTVDAYNAGDADARYTLHRSLSYIYETSLYIPDKKPVYNQNDPILVEIQRELEAAWEAFEEARMPELNDVPEDPKEFERWLRHFVLNHYVADHPLYEYLENDATFEEMREFMSEEITVDTRFDDLVAFAQVGTDGTIKMELAENYWDEMGNGKMEEVHTVMFNHLLEELNLTNQDTLLNLMEGASWEALACGNALLNNVLYRKNVYKALGSLGALEMMSPKRFDRLVGGYKRLGLSEQAAMYHSLHVAIDTRHGNGWLRNAVVPFVAADKDIRWEIIKGAFYRLHTSLDYADRLYKRFTENKELVNA</sequence>
<comment type="caution">
    <text evidence="2">The sequence shown here is derived from an EMBL/GenBank/DDBJ whole genome shotgun (WGS) entry which is preliminary data.</text>
</comment>
<proteinExistence type="predicted"/>
<dbReference type="InterPro" id="IPR039068">
    <property type="entry name" value="PqqC-like"/>
</dbReference>
<keyword evidence="3" id="KW-1185">Reference proteome</keyword>
<dbReference type="PANTHER" id="PTHR40279:SF3">
    <property type="entry name" value="4-AMINOBENZOATE SYNTHASE"/>
    <property type="match status" value="1"/>
</dbReference>
<protein>
    <submittedName>
        <fullName evidence="2">Iron-containing redox enzyme family protein</fullName>
    </submittedName>
</protein>
<dbReference type="InterPro" id="IPR016084">
    <property type="entry name" value="Haem_Oase-like_multi-hlx"/>
</dbReference>
<dbReference type="PANTHER" id="PTHR40279">
    <property type="entry name" value="PQQC-LIKE PROTEIN"/>
    <property type="match status" value="1"/>
</dbReference>
<reference evidence="2 3" key="1">
    <citation type="submission" date="2022-11" db="EMBL/GenBank/DDBJ databases">
        <title>Study of microbial diversity in lake waters.</title>
        <authorList>
            <person name="Zhang J."/>
        </authorList>
    </citation>
    <scope>NUCLEOTIDE SEQUENCE [LARGE SCALE GENOMIC DNA]</scope>
    <source>
        <strain evidence="2 3">DT12</strain>
    </source>
</reference>
<keyword evidence="1" id="KW-0560">Oxidoreductase</keyword>
<evidence type="ECO:0000256" key="1">
    <source>
        <dbReference type="ARBA" id="ARBA00023002"/>
    </source>
</evidence>
<evidence type="ECO:0000313" key="3">
    <source>
        <dbReference type="Proteomes" id="UP001208017"/>
    </source>
</evidence>
<dbReference type="SMART" id="SM01236">
    <property type="entry name" value="Haem_oxygenase_2"/>
    <property type="match status" value="1"/>
</dbReference>
<dbReference type="Pfam" id="PF14518">
    <property type="entry name" value="Haem_oxygenas_2"/>
    <property type="match status" value="1"/>
</dbReference>
<organism evidence="2 3">
    <name type="scientific">Tumebacillus lacus</name>
    <dbReference type="NCBI Taxonomy" id="2995335"/>
    <lineage>
        <taxon>Bacteria</taxon>
        <taxon>Bacillati</taxon>
        <taxon>Bacillota</taxon>
        <taxon>Bacilli</taxon>
        <taxon>Bacillales</taxon>
        <taxon>Alicyclobacillaceae</taxon>
        <taxon>Tumebacillus</taxon>
    </lineage>
</organism>
<name>A0ABT3WX11_9BACL</name>